<keyword evidence="10" id="KW-1185">Reference proteome</keyword>
<evidence type="ECO:0000259" key="8">
    <source>
        <dbReference type="PROSITE" id="PS51740"/>
    </source>
</evidence>
<proteinExistence type="inferred from homology"/>
<evidence type="ECO:0000313" key="9">
    <source>
        <dbReference type="EMBL" id="MFC6196818.1"/>
    </source>
</evidence>
<dbReference type="EMBL" id="JBHSSW010000003">
    <property type="protein sequence ID" value="MFC6196818.1"/>
    <property type="molecule type" value="Genomic_DNA"/>
</dbReference>
<accession>A0ABW1S6K1</accession>
<name>A0ABW1S6K1_9PROT</name>
<protein>
    <recommendedName>
        <fullName evidence="1 7">Transcriptional regulator MraZ</fullName>
    </recommendedName>
</protein>
<evidence type="ECO:0000256" key="3">
    <source>
        <dbReference type="ARBA" id="ARBA00022737"/>
    </source>
</evidence>
<evidence type="ECO:0000256" key="7">
    <source>
        <dbReference type="HAMAP-Rule" id="MF_01008"/>
    </source>
</evidence>
<comment type="similarity">
    <text evidence="7">Belongs to the MraZ family.</text>
</comment>
<evidence type="ECO:0000256" key="5">
    <source>
        <dbReference type="ARBA" id="ARBA00023125"/>
    </source>
</evidence>
<comment type="caution">
    <text evidence="9">The sequence shown here is derived from an EMBL/GenBank/DDBJ whole genome shotgun (WGS) entry which is preliminary data.</text>
</comment>
<keyword evidence="4 7" id="KW-0805">Transcription regulation</keyword>
<dbReference type="InterPro" id="IPR035642">
    <property type="entry name" value="MraZ_N"/>
</dbReference>
<evidence type="ECO:0000256" key="4">
    <source>
        <dbReference type="ARBA" id="ARBA00023015"/>
    </source>
</evidence>
<dbReference type="PROSITE" id="PS51740">
    <property type="entry name" value="SPOVT_ABRB"/>
    <property type="match status" value="2"/>
</dbReference>
<dbReference type="HAMAP" id="MF_01008">
    <property type="entry name" value="MraZ"/>
    <property type="match status" value="1"/>
</dbReference>
<dbReference type="InterPro" id="IPR007159">
    <property type="entry name" value="SpoVT-AbrB_dom"/>
</dbReference>
<dbReference type="Pfam" id="PF02381">
    <property type="entry name" value="MraZ"/>
    <property type="match status" value="1"/>
</dbReference>
<sequence length="155" mass="17118">MFFSTVEASIDARGRVLVPSSFRTALEGASKFYLFPSIDRGGYLEGGGQPLMDEYLAILKNMSPHDRDRRAFITSIFSKGAEVSMDQAGRANLPANLLSVAGIEKELVFVGAMDRFQIWNPERFAAYENEMSEHAAANQDALAQPFQQFRTGGQS</sequence>
<reference evidence="10" key="1">
    <citation type="journal article" date="2019" name="Int. J. Syst. Evol. Microbiol.">
        <title>The Global Catalogue of Microorganisms (GCM) 10K type strain sequencing project: providing services to taxonomists for standard genome sequencing and annotation.</title>
        <authorList>
            <consortium name="The Broad Institute Genomics Platform"/>
            <consortium name="The Broad Institute Genome Sequencing Center for Infectious Disease"/>
            <person name="Wu L."/>
            <person name="Ma J."/>
        </authorList>
    </citation>
    <scope>NUCLEOTIDE SEQUENCE [LARGE SCALE GENOMIC DNA]</scope>
    <source>
        <strain evidence="10">CGMCC-1.15741</strain>
    </source>
</reference>
<dbReference type="CDD" id="cd16320">
    <property type="entry name" value="MraZ_N"/>
    <property type="match status" value="1"/>
</dbReference>
<dbReference type="InterPro" id="IPR003444">
    <property type="entry name" value="MraZ"/>
</dbReference>
<feature type="domain" description="SpoVT-AbrB" evidence="8">
    <location>
        <begin position="5"/>
        <end position="51"/>
    </location>
</feature>
<dbReference type="SUPFAM" id="SSF89447">
    <property type="entry name" value="AbrB/MazE/MraZ-like"/>
    <property type="match status" value="1"/>
</dbReference>
<keyword evidence="6 7" id="KW-0804">Transcription</keyword>
<evidence type="ECO:0000256" key="6">
    <source>
        <dbReference type="ARBA" id="ARBA00023163"/>
    </source>
</evidence>
<dbReference type="InterPro" id="IPR020603">
    <property type="entry name" value="MraZ_dom"/>
</dbReference>
<gene>
    <name evidence="7" type="primary">mraZ</name>
    <name evidence="9" type="ORF">ACFQDM_01940</name>
</gene>
<dbReference type="CDD" id="cd16321">
    <property type="entry name" value="MraZ_C"/>
    <property type="match status" value="1"/>
</dbReference>
<keyword evidence="2 7" id="KW-0963">Cytoplasm</keyword>
<dbReference type="PANTHER" id="PTHR34701:SF1">
    <property type="entry name" value="TRANSCRIPTIONAL REGULATOR MRAZ"/>
    <property type="match status" value="1"/>
</dbReference>
<dbReference type="Gene3D" id="3.40.1550.20">
    <property type="entry name" value="Transcriptional regulator MraZ domain"/>
    <property type="match status" value="1"/>
</dbReference>
<evidence type="ECO:0000256" key="2">
    <source>
        <dbReference type="ARBA" id="ARBA00022490"/>
    </source>
</evidence>
<organism evidence="9 10">
    <name type="scientific">Ponticaulis profundi</name>
    <dbReference type="NCBI Taxonomy" id="2665222"/>
    <lineage>
        <taxon>Bacteria</taxon>
        <taxon>Pseudomonadati</taxon>
        <taxon>Pseudomonadota</taxon>
        <taxon>Alphaproteobacteria</taxon>
        <taxon>Hyphomonadales</taxon>
        <taxon>Hyphomonadaceae</taxon>
        <taxon>Ponticaulis</taxon>
    </lineage>
</organism>
<evidence type="ECO:0000313" key="10">
    <source>
        <dbReference type="Proteomes" id="UP001596303"/>
    </source>
</evidence>
<dbReference type="InterPro" id="IPR037914">
    <property type="entry name" value="SpoVT-AbrB_sf"/>
</dbReference>
<dbReference type="InterPro" id="IPR035644">
    <property type="entry name" value="MraZ_C"/>
</dbReference>
<comment type="subcellular location">
    <subcellularLocation>
        <location evidence="7">Cytoplasm</location>
        <location evidence="7">Nucleoid</location>
    </subcellularLocation>
</comment>
<dbReference type="PANTHER" id="PTHR34701">
    <property type="entry name" value="TRANSCRIPTIONAL REGULATOR MRAZ"/>
    <property type="match status" value="1"/>
</dbReference>
<dbReference type="Proteomes" id="UP001596303">
    <property type="component" value="Unassembled WGS sequence"/>
</dbReference>
<comment type="subunit">
    <text evidence="7">Forms oligomers.</text>
</comment>
<dbReference type="InterPro" id="IPR038619">
    <property type="entry name" value="MraZ_sf"/>
</dbReference>
<feature type="domain" description="SpoVT-AbrB" evidence="8">
    <location>
        <begin position="80"/>
        <end position="123"/>
    </location>
</feature>
<keyword evidence="3" id="KW-0677">Repeat</keyword>
<evidence type="ECO:0000256" key="1">
    <source>
        <dbReference type="ARBA" id="ARBA00013860"/>
    </source>
</evidence>
<dbReference type="RefSeq" id="WP_377374721.1">
    <property type="nucleotide sequence ID" value="NZ_JBHSSW010000003.1"/>
</dbReference>
<keyword evidence="5 7" id="KW-0238">DNA-binding</keyword>